<dbReference type="OrthoDB" id="1186563at2"/>
<proteinExistence type="predicted"/>
<dbReference type="EMBL" id="AMZN01000014">
    <property type="protein sequence ID" value="ELR72846.1"/>
    <property type="molecule type" value="Genomic_DNA"/>
</dbReference>
<name>L8JV16_9BACT</name>
<dbReference type="RefSeq" id="WP_009578506.1">
    <property type="nucleotide sequence ID" value="NZ_AMZN01000014.1"/>
</dbReference>
<sequence>MRAGFSIVVVVLLSFSQGHSQVQEVKFSQFFNFPLYLNPAATGNFAQDYRVAGIYRQQWNSINAEFTTFGISGDMKFSRGLMPGDFWGVGIYAVDDHLGDNLMQHQKVGLSLAYHHPLDFHGRHLISIGGVFSYAFSAVNIEKLLFESQFDGFMPDIQAPNGESFSSDNAANYDAGGGVSYKFFINRKWQTSVSVSALNLIAPQENFLLDSASARALNRGVVSGWVRYKLNDRVSLVPRWLINNQRNNTEVSSGVVTEYLVSPQKQVQLNIGVLGQWKEYVTFYAGAGIKNLEIHASYDLSIAGLTNIASVQEGASGKPGVFEISLVYRGNKRKSTASYIVPCRIF</sequence>
<organism evidence="1 2">
    <name type="scientific">Fulvivirga imtechensis AK7</name>
    <dbReference type="NCBI Taxonomy" id="1237149"/>
    <lineage>
        <taxon>Bacteria</taxon>
        <taxon>Pseudomonadati</taxon>
        <taxon>Bacteroidota</taxon>
        <taxon>Cytophagia</taxon>
        <taxon>Cytophagales</taxon>
        <taxon>Fulvivirgaceae</taxon>
        <taxon>Fulvivirga</taxon>
    </lineage>
</organism>
<evidence type="ECO:0000313" key="1">
    <source>
        <dbReference type="EMBL" id="ELR72846.1"/>
    </source>
</evidence>
<evidence type="ECO:0000313" key="2">
    <source>
        <dbReference type="Proteomes" id="UP000011135"/>
    </source>
</evidence>
<dbReference type="InterPro" id="IPR019861">
    <property type="entry name" value="PorP/SprF_Bacteroidetes"/>
</dbReference>
<keyword evidence="2" id="KW-1185">Reference proteome</keyword>
<dbReference type="Proteomes" id="UP000011135">
    <property type="component" value="Unassembled WGS sequence"/>
</dbReference>
<dbReference type="NCBIfam" id="TIGR03519">
    <property type="entry name" value="T9SS_PorP_fam"/>
    <property type="match status" value="1"/>
</dbReference>
<reference evidence="1 2" key="1">
    <citation type="submission" date="2012-12" db="EMBL/GenBank/DDBJ databases">
        <title>Genome assembly of Fulvivirga imtechensis AK7.</title>
        <authorList>
            <person name="Nupur N."/>
            <person name="Khatri I."/>
            <person name="Kumar R."/>
            <person name="Subramanian S."/>
            <person name="Pinnaka A."/>
        </authorList>
    </citation>
    <scope>NUCLEOTIDE SEQUENCE [LARGE SCALE GENOMIC DNA]</scope>
    <source>
        <strain evidence="1 2">AK7</strain>
    </source>
</reference>
<dbReference type="STRING" id="1237149.C900_00807"/>
<gene>
    <name evidence="1" type="ORF">C900_00807</name>
</gene>
<protein>
    <recommendedName>
        <fullName evidence="3">Bacteroidetes-specific membrane protein</fullName>
    </recommendedName>
</protein>
<evidence type="ECO:0008006" key="3">
    <source>
        <dbReference type="Google" id="ProtNLM"/>
    </source>
</evidence>
<accession>L8JV16</accession>
<dbReference type="AlphaFoldDB" id="L8JV16"/>
<dbReference type="Pfam" id="PF11751">
    <property type="entry name" value="PorP_SprF"/>
    <property type="match status" value="1"/>
</dbReference>
<comment type="caution">
    <text evidence="1">The sequence shown here is derived from an EMBL/GenBank/DDBJ whole genome shotgun (WGS) entry which is preliminary data.</text>
</comment>